<organism evidence="1 2">
    <name type="scientific">Amphilophus citrinellus</name>
    <name type="common">Midas cichlid</name>
    <name type="synonym">Cichlasoma citrinellum</name>
    <dbReference type="NCBI Taxonomy" id="61819"/>
    <lineage>
        <taxon>Eukaryota</taxon>
        <taxon>Metazoa</taxon>
        <taxon>Chordata</taxon>
        <taxon>Craniata</taxon>
        <taxon>Vertebrata</taxon>
        <taxon>Euteleostomi</taxon>
        <taxon>Actinopterygii</taxon>
        <taxon>Neopterygii</taxon>
        <taxon>Teleostei</taxon>
        <taxon>Neoteleostei</taxon>
        <taxon>Acanthomorphata</taxon>
        <taxon>Ovalentaria</taxon>
        <taxon>Cichlomorphae</taxon>
        <taxon>Cichliformes</taxon>
        <taxon>Cichlidae</taxon>
        <taxon>New World cichlids</taxon>
        <taxon>Cichlasomatinae</taxon>
        <taxon>Heroini</taxon>
        <taxon>Amphilophus</taxon>
    </lineage>
</organism>
<protein>
    <submittedName>
        <fullName evidence="1">Uncharacterized protein</fullName>
    </submittedName>
</protein>
<dbReference type="AlphaFoldDB" id="A0A3Q0SHD1"/>
<proteinExistence type="predicted"/>
<evidence type="ECO:0000313" key="2">
    <source>
        <dbReference type="Proteomes" id="UP000261340"/>
    </source>
</evidence>
<sequence>QAATEGGCGKALDVLQNLPRITLANLRPEPGAKKAVSFNLSLVL</sequence>
<reference evidence="1" key="2">
    <citation type="submission" date="2025-09" db="UniProtKB">
        <authorList>
            <consortium name="Ensembl"/>
        </authorList>
    </citation>
    <scope>IDENTIFICATION</scope>
</reference>
<keyword evidence="2" id="KW-1185">Reference proteome</keyword>
<dbReference type="Ensembl" id="ENSACIT00000023015.1">
    <property type="protein sequence ID" value="ENSACIP00000022417.1"/>
    <property type="gene ID" value="ENSACIG00000017439.1"/>
</dbReference>
<accession>A0A3Q0SHD1</accession>
<name>A0A3Q0SHD1_AMPCI</name>
<reference evidence="1" key="1">
    <citation type="submission" date="2025-08" db="UniProtKB">
        <authorList>
            <consortium name="Ensembl"/>
        </authorList>
    </citation>
    <scope>IDENTIFICATION</scope>
</reference>
<evidence type="ECO:0000313" key="1">
    <source>
        <dbReference type="Ensembl" id="ENSACIP00000022417.1"/>
    </source>
</evidence>
<dbReference type="Proteomes" id="UP000261340">
    <property type="component" value="Unplaced"/>
</dbReference>